<dbReference type="Proteomes" id="UP000553059">
    <property type="component" value="Unassembled WGS sequence"/>
</dbReference>
<organism evidence="2 3">
    <name type="scientific">Desulfitobacterium dehalogenans</name>
    <dbReference type="NCBI Taxonomy" id="36854"/>
    <lineage>
        <taxon>Bacteria</taxon>
        <taxon>Bacillati</taxon>
        <taxon>Bacillota</taxon>
        <taxon>Clostridia</taxon>
        <taxon>Eubacteriales</taxon>
        <taxon>Desulfitobacteriaceae</taxon>
        <taxon>Desulfitobacterium</taxon>
    </lineage>
</organism>
<dbReference type="PROSITE" id="PS51707">
    <property type="entry name" value="CYTH"/>
    <property type="match status" value="1"/>
</dbReference>
<dbReference type="PANTHER" id="PTHR39569">
    <property type="entry name" value="INORGANIC TRIPHOSPHATASE"/>
    <property type="match status" value="1"/>
</dbReference>
<proteinExistence type="predicted"/>
<dbReference type="GO" id="GO:0050355">
    <property type="term" value="F:inorganic triphosphate phosphatase activity"/>
    <property type="evidence" value="ECO:0007669"/>
    <property type="project" value="InterPro"/>
</dbReference>
<accession>A0A7C7D907</accession>
<dbReference type="InterPro" id="IPR023577">
    <property type="entry name" value="CYTH_domain"/>
</dbReference>
<evidence type="ECO:0000313" key="3">
    <source>
        <dbReference type="Proteomes" id="UP000553059"/>
    </source>
</evidence>
<dbReference type="SUPFAM" id="SSF55154">
    <property type="entry name" value="CYTH-like phosphatases"/>
    <property type="match status" value="1"/>
</dbReference>
<dbReference type="AlphaFoldDB" id="A0A7C7D907"/>
<dbReference type="GO" id="GO:0046872">
    <property type="term" value="F:metal ion binding"/>
    <property type="evidence" value="ECO:0007669"/>
    <property type="project" value="TreeGrafter"/>
</dbReference>
<sequence>MSINISNTSDVFKFALALYDYLIQKGQTKEADDLSQLVDSCYTNDEYALKAHLEAFRLIQERVQILPLQYQRALEEAITYILQEIDSRKDKDTAQGYCTADKTKECSRNTAKEKEFQEIELKLKVHNPQLGERILEDPLIGELSRNTRPQVKEYETTYYDTCGHQLINHQVCYRIRNSAGEYTATIKGLGSSQSGLSIRREWNRKLADNIPTLEPFKDLAIGQELGNSVRDEELLPIFVTRFKRTALDLTYQDGSHIELALDVGEIEAESKRETICELELELKSGQIENVLKLGEVLSEVYGLKPEERSKYQRGMILAGIMISCR</sequence>
<comment type="caution">
    <text evidence="2">The sequence shown here is derived from an EMBL/GenBank/DDBJ whole genome shotgun (WGS) entry which is preliminary data.</text>
</comment>
<dbReference type="InterPro" id="IPR039013">
    <property type="entry name" value="YgiF"/>
</dbReference>
<evidence type="ECO:0000313" key="2">
    <source>
        <dbReference type="EMBL" id="HHY26577.1"/>
    </source>
</evidence>
<dbReference type="PANTHER" id="PTHR39569:SF1">
    <property type="entry name" value="INORGANIC TRIPHOSPHATASE"/>
    <property type="match status" value="1"/>
</dbReference>
<dbReference type="Pfam" id="PF01928">
    <property type="entry name" value="CYTH"/>
    <property type="match status" value="1"/>
</dbReference>
<dbReference type="EMBL" id="DUTF01000168">
    <property type="protein sequence ID" value="HHY26577.1"/>
    <property type="molecule type" value="Genomic_DNA"/>
</dbReference>
<reference evidence="2 3" key="1">
    <citation type="journal article" date="2020" name="Biotechnol. Biofuels">
        <title>New insights from the biogas microbiome by comprehensive genome-resolved metagenomics of nearly 1600 species originating from multiple anaerobic digesters.</title>
        <authorList>
            <person name="Campanaro S."/>
            <person name="Treu L."/>
            <person name="Rodriguez-R L.M."/>
            <person name="Kovalovszki A."/>
            <person name="Ziels R.M."/>
            <person name="Maus I."/>
            <person name="Zhu X."/>
            <person name="Kougias P.G."/>
            <person name="Basile A."/>
            <person name="Luo G."/>
            <person name="Schluter A."/>
            <person name="Konstantinidis K.T."/>
            <person name="Angelidaki I."/>
        </authorList>
    </citation>
    <scope>NUCLEOTIDE SEQUENCE [LARGE SCALE GENOMIC DNA]</scope>
    <source>
        <strain evidence="2">AS05jafATM_4</strain>
    </source>
</reference>
<dbReference type="CDD" id="cd07756">
    <property type="entry name" value="CYTH-like_Pase_CHAD"/>
    <property type="match status" value="1"/>
</dbReference>
<protein>
    <submittedName>
        <fullName evidence="2">CYTH domain-containing protein</fullName>
    </submittedName>
</protein>
<gene>
    <name evidence="2" type="ORF">GX523_07480</name>
</gene>
<feature type="domain" description="CYTH" evidence="1">
    <location>
        <begin position="116"/>
        <end position="321"/>
    </location>
</feature>
<dbReference type="InterPro" id="IPR033469">
    <property type="entry name" value="CYTH-like_dom_sf"/>
</dbReference>
<evidence type="ECO:0000259" key="1">
    <source>
        <dbReference type="PROSITE" id="PS51707"/>
    </source>
</evidence>
<name>A0A7C7D907_9FIRM</name>
<dbReference type="SMART" id="SM01118">
    <property type="entry name" value="CYTH"/>
    <property type="match status" value="1"/>
</dbReference>
<dbReference type="Gene3D" id="2.40.320.10">
    <property type="entry name" value="Hypothetical Protein Pfu-838710-001"/>
    <property type="match status" value="1"/>
</dbReference>